<feature type="transmembrane region" description="Helical" evidence="1">
    <location>
        <begin position="181"/>
        <end position="198"/>
    </location>
</feature>
<comment type="caution">
    <text evidence="3">The sequence shown here is derived from an EMBL/GenBank/DDBJ whole genome shotgun (WGS) entry which is preliminary data.</text>
</comment>
<feature type="domain" description="HTH LytTR-type" evidence="2">
    <location>
        <begin position="258"/>
        <end position="358"/>
    </location>
</feature>
<feature type="transmembrane region" description="Helical" evidence="1">
    <location>
        <begin position="153"/>
        <end position="169"/>
    </location>
</feature>
<protein>
    <submittedName>
        <fullName evidence="3">LytTR family transcriptional regulator</fullName>
    </submittedName>
</protein>
<keyword evidence="1" id="KW-0472">Membrane</keyword>
<name>A0A8J8B0H5_9FIRM</name>
<dbReference type="GO" id="GO:0000156">
    <property type="term" value="F:phosphorelay response regulator activity"/>
    <property type="evidence" value="ECO:0007669"/>
    <property type="project" value="InterPro"/>
</dbReference>
<gene>
    <name evidence="3" type="ORF">KCX82_01985</name>
</gene>
<dbReference type="InterPro" id="IPR046947">
    <property type="entry name" value="LytR-like"/>
</dbReference>
<evidence type="ECO:0000259" key="2">
    <source>
        <dbReference type="SMART" id="SM00850"/>
    </source>
</evidence>
<feature type="transmembrane region" description="Helical" evidence="1">
    <location>
        <begin position="116"/>
        <end position="132"/>
    </location>
</feature>
<dbReference type="Pfam" id="PF04397">
    <property type="entry name" value="LytTR"/>
    <property type="match status" value="1"/>
</dbReference>
<dbReference type="Gene3D" id="2.40.50.1020">
    <property type="entry name" value="LytTr DNA-binding domain"/>
    <property type="match status" value="1"/>
</dbReference>
<dbReference type="PANTHER" id="PTHR37299:SF1">
    <property type="entry name" value="STAGE 0 SPORULATION PROTEIN A HOMOLOG"/>
    <property type="match status" value="1"/>
</dbReference>
<proteinExistence type="predicted"/>
<evidence type="ECO:0000313" key="3">
    <source>
        <dbReference type="EMBL" id="MBR0596636.1"/>
    </source>
</evidence>
<keyword evidence="1" id="KW-0812">Transmembrane</keyword>
<dbReference type="InterPro" id="IPR007492">
    <property type="entry name" value="LytTR_DNA-bd_dom"/>
</dbReference>
<reference evidence="3" key="2">
    <citation type="submission" date="2021-04" db="EMBL/GenBank/DDBJ databases">
        <authorList>
            <person name="Liu J."/>
        </authorList>
    </citation>
    <scope>NUCLEOTIDE SEQUENCE</scope>
    <source>
        <strain evidence="3">BAD-6</strain>
    </source>
</reference>
<reference evidence="3" key="1">
    <citation type="submission" date="2021-04" db="EMBL/GenBank/DDBJ databases">
        <title>Sinoanaerobacter chloroacetimidivorans sp. nov., an obligate anaerobic bacterium isolated from anaerobic sludge.</title>
        <authorList>
            <person name="Bao Y."/>
        </authorList>
    </citation>
    <scope>NUCLEOTIDE SEQUENCE</scope>
    <source>
        <strain evidence="3">BAD-6</strain>
    </source>
</reference>
<feature type="transmembrane region" description="Helical" evidence="1">
    <location>
        <begin position="31"/>
        <end position="49"/>
    </location>
</feature>
<feature type="transmembrane region" description="Helical" evidence="1">
    <location>
        <begin position="80"/>
        <end position="101"/>
    </location>
</feature>
<organism evidence="3 4">
    <name type="scientific">Sinanaerobacter chloroacetimidivorans</name>
    <dbReference type="NCBI Taxonomy" id="2818044"/>
    <lineage>
        <taxon>Bacteria</taxon>
        <taxon>Bacillati</taxon>
        <taxon>Bacillota</taxon>
        <taxon>Clostridia</taxon>
        <taxon>Peptostreptococcales</taxon>
        <taxon>Anaerovoracaceae</taxon>
        <taxon>Sinanaerobacter</taxon>
    </lineage>
</organism>
<dbReference type="Proteomes" id="UP000675664">
    <property type="component" value="Unassembled WGS sequence"/>
</dbReference>
<feature type="transmembrane region" description="Helical" evidence="1">
    <location>
        <begin position="55"/>
        <end position="73"/>
    </location>
</feature>
<keyword evidence="4" id="KW-1185">Reference proteome</keyword>
<dbReference type="EMBL" id="JAGSND010000001">
    <property type="protein sequence ID" value="MBR0596636.1"/>
    <property type="molecule type" value="Genomic_DNA"/>
</dbReference>
<dbReference type="AlphaFoldDB" id="A0A8J8B0H5"/>
<dbReference type="GO" id="GO:0003677">
    <property type="term" value="F:DNA binding"/>
    <property type="evidence" value="ECO:0007669"/>
    <property type="project" value="InterPro"/>
</dbReference>
<dbReference type="SMART" id="SM00850">
    <property type="entry name" value="LytTR"/>
    <property type="match status" value="1"/>
</dbReference>
<evidence type="ECO:0000313" key="4">
    <source>
        <dbReference type="Proteomes" id="UP000675664"/>
    </source>
</evidence>
<keyword evidence="1" id="KW-1133">Transmembrane helix</keyword>
<sequence>MTWYETLIGSFFEILTLLFFMNIFNSKYLENKYIVILLPLITAVIIVATDTLMVPVGYLINYAAIIILFSLLLKINIMEVFFEFLFSSAIILLFQTILIYISSNIGAQPMMTRTEIAIHLLLILIVSIVVGRNRKLQLKVRPFYRKYKIQTELIAVNLFVLSIICLYIWDTDLSVYNENIIVITAITLLWFVLNAYLLKKLTDDYKQKKIIALHEQNILMSKDLINTSFEEMNIDLPNEMVKNKDNEKGKMVFFTTDEGEILVNIEEIYYAEKKHNYCLLHTSSKVLRLIGISLKEVMDTINVEFFIKCHKFLAINMKKIDGIRNLNNKQYAILLKDKKESVYLDSKYYQELICKYKHLVNKEGEEYESL</sequence>
<accession>A0A8J8B0H5</accession>
<evidence type="ECO:0000256" key="1">
    <source>
        <dbReference type="SAM" id="Phobius"/>
    </source>
</evidence>
<feature type="transmembrane region" description="Helical" evidence="1">
    <location>
        <begin position="6"/>
        <end position="24"/>
    </location>
</feature>
<dbReference type="PANTHER" id="PTHR37299">
    <property type="entry name" value="TRANSCRIPTIONAL REGULATOR-RELATED"/>
    <property type="match status" value="1"/>
</dbReference>